<dbReference type="PANTHER" id="PTHR37984">
    <property type="entry name" value="PROTEIN CBG26694"/>
    <property type="match status" value="1"/>
</dbReference>
<reference evidence="2" key="1">
    <citation type="submission" date="2023-03" db="EMBL/GenBank/DDBJ databases">
        <title>Electrophorus voltai genome.</title>
        <authorList>
            <person name="Bian C."/>
        </authorList>
    </citation>
    <scope>NUCLEOTIDE SEQUENCE</scope>
    <source>
        <strain evidence="2">CB-2022</strain>
        <tissue evidence="2">Muscle</tissue>
    </source>
</reference>
<dbReference type="SUPFAM" id="SSF53098">
    <property type="entry name" value="Ribonuclease H-like"/>
    <property type="match status" value="1"/>
</dbReference>
<evidence type="ECO:0000313" key="3">
    <source>
        <dbReference type="Proteomes" id="UP001239994"/>
    </source>
</evidence>
<protein>
    <recommendedName>
        <fullName evidence="1">Integrase catalytic domain-containing protein</fullName>
    </recommendedName>
</protein>
<dbReference type="InterPro" id="IPR012337">
    <property type="entry name" value="RNaseH-like_sf"/>
</dbReference>
<dbReference type="GO" id="GO:0015074">
    <property type="term" value="P:DNA integration"/>
    <property type="evidence" value="ECO:0007669"/>
    <property type="project" value="InterPro"/>
</dbReference>
<proteinExistence type="predicted"/>
<feature type="domain" description="Integrase catalytic" evidence="1">
    <location>
        <begin position="1"/>
        <end position="70"/>
    </location>
</feature>
<organism evidence="2 3">
    <name type="scientific">Electrophorus voltai</name>
    <dbReference type="NCBI Taxonomy" id="2609070"/>
    <lineage>
        <taxon>Eukaryota</taxon>
        <taxon>Metazoa</taxon>
        <taxon>Chordata</taxon>
        <taxon>Craniata</taxon>
        <taxon>Vertebrata</taxon>
        <taxon>Euteleostomi</taxon>
        <taxon>Actinopterygii</taxon>
        <taxon>Neopterygii</taxon>
        <taxon>Teleostei</taxon>
        <taxon>Ostariophysi</taxon>
        <taxon>Gymnotiformes</taxon>
        <taxon>Gymnotoidei</taxon>
        <taxon>Gymnotidae</taxon>
        <taxon>Electrophorus</taxon>
    </lineage>
</organism>
<accession>A0AAD8ZAK6</accession>
<comment type="caution">
    <text evidence="2">The sequence shown here is derived from an EMBL/GenBank/DDBJ whole genome shotgun (WGS) entry which is preliminary data.</text>
</comment>
<dbReference type="InterPro" id="IPR050951">
    <property type="entry name" value="Retrovirus_Pol_polyprotein"/>
</dbReference>
<dbReference type="GO" id="GO:0003676">
    <property type="term" value="F:nucleic acid binding"/>
    <property type="evidence" value="ECO:0007669"/>
    <property type="project" value="InterPro"/>
</dbReference>
<dbReference type="PANTHER" id="PTHR37984:SF5">
    <property type="entry name" value="PROTEIN NYNRIN-LIKE"/>
    <property type="match status" value="1"/>
</dbReference>
<sequence length="70" mass="7883">MVPRIPLAALPAALETADLLFCQVFRQFGLPEDIVLDRGPQFTSRVWKELLDKLNITVNLMSGYHLQTNG</sequence>
<dbReference type="AlphaFoldDB" id="A0AAD8ZAK6"/>
<dbReference type="InterPro" id="IPR001584">
    <property type="entry name" value="Integrase_cat-core"/>
</dbReference>
<gene>
    <name evidence="2" type="ORF">P4O66_001228</name>
</gene>
<dbReference type="PROSITE" id="PS50994">
    <property type="entry name" value="INTEGRASE"/>
    <property type="match status" value="1"/>
</dbReference>
<name>A0AAD8ZAK6_9TELE</name>
<dbReference type="EMBL" id="JAROKS010000015">
    <property type="protein sequence ID" value="KAK1795749.1"/>
    <property type="molecule type" value="Genomic_DNA"/>
</dbReference>
<dbReference type="Proteomes" id="UP001239994">
    <property type="component" value="Unassembled WGS sequence"/>
</dbReference>
<keyword evidence="3" id="KW-1185">Reference proteome</keyword>
<evidence type="ECO:0000259" key="1">
    <source>
        <dbReference type="PROSITE" id="PS50994"/>
    </source>
</evidence>
<dbReference type="InterPro" id="IPR036397">
    <property type="entry name" value="RNaseH_sf"/>
</dbReference>
<dbReference type="Gene3D" id="3.30.420.10">
    <property type="entry name" value="Ribonuclease H-like superfamily/Ribonuclease H"/>
    <property type="match status" value="1"/>
</dbReference>
<evidence type="ECO:0000313" key="2">
    <source>
        <dbReference type="EMBL" id="KAK1795749.1"/>
    </source>
</evidence>